<comment type="subcellular location">
    <subcellularLocation>
        <location evidence="1 13">Cytoplasm</location>
    </subcellularLocation>
</comment>
<dbReference type="HAMAP" id="MF_00113">
    <property type="entry name" value="QueA"/>
    <property type="match status" value="1"/>
</dbReference>
<organism evidence="14 15">
    <name type="scientific">Thermosulfurimonas marina</name>
    <dbReference type="NCBI Taxonomy" id="2047767"/>
    <lineage>
        <taxon>Bacteria</taxon>
        <taxon>Pseudomonadati</taxon>
        <taxon>Thermodesulfobacteriota</taxon>
        <taxon>Thermodesulfobacteria</taxon>
        <taxon>Thermodesulfobacteriales</taxon>
        <taxon>Thermodesulfobacteriaceae</taxon>
        <taxon>Thermosulfurimonas</taxon>
    </lineage>
</organism>
<dbReference type="NCBIfam" id="NF001140">
    <property type="entry name" value="PRK00147.1"/>
    <property type="match status" value="1"/>
</dbReference>
<comment type="function">
    <text evidence="13">Transfers and isomerizes the ribose moiety from AdoMet to the 7-aminomethyl group of 7-deazaguanine (preQ1-tRNA) to give epoxyqueuosine (oQ-tRNA).</text>
</comment>
<keyword evidence="15" id="KW-1185">Reference proteome</keyword>
<keyword evidence="14" id="KW-0328">Glycosyltransferase</keyword>
<dbReference type="Gene3D" id="2.40.10.240">
    <property type="entry name" value="QueA-like"/>
    <property type="match status" value="1"/>
</dbReference>
<dbReference type="Proteomes" id="UP000501253">
    <property type="component" value="Chromosome"/>
</dbReference>
<dbReference type="PANTHER" id="PTHR30307:SF0">
    <property type="entry name" value="S-ADENOSYLMETHIONINE:TRNA RIBOSYLTRANSFERASE-ISOMERASE"/>
    <property type="match status" value="1"/>
</dbReference>
<sequence>MKKSHARIGSFSENISSEIPEEFRLEAYDYELPEELIAYRPAERREASRLLVLHRESGRLEHRDSFAAIEEYLRLGDLLVLNDTRVFPARLPGRKETGGRVEILLLRLPEPGKPVPALYRGKKLFPGYRVIFSEELAARVLSLSPEGELQLLFEGPEDLLSAIKKVGLAPLPPYIKREPQPEDFLRYQTVYARREGSVAAPTAGLHFSQELLERLKARGVRLSFLTLHVGYGTFAPVKSPDIRQHRLHEEFVEVPEETVRAVEETRRERGRVVAVGTTTVRALEWAALSGELRPRRGWCDLYIYPGFTFRVVEALVTNFHLPRSSLLILVSAFAGRRRILSAYREAIRRGYRFYSYGDAMLIL</sequence>
<proteinExistence type="inferred from homology"/>
<protein>
    <recommendedName>
        <fullName evidence="11 13">S-adenosylmethionine:tRNA ribosyltransferase-isomerase</fullName>
        <ecNumber evidence="10 13">2.4.99.17</ecNumber>
    </recommendedName>
    <alternativeName>
        <fullName evidence="12 13">Queuosine biosynthesis protein QueA</fullName>
    </alternativeName>
</protein>
<dbReference type="Pfam" id="PF02547">
    <property type="entry name" value="Queuosine_synth"/>
    <property type="match status" value="1"/>
</dbReference>
<name>A0A6H1WTY9_9BACT</name>
<evidence type="ECO:0000256" key="8">
    <source>
        <dbReference type="ARBA" id="ARBA00052751"/>
    </source>
</evidence>
<dbReference type="InterPro" id="IPR003699">
    <property type="entry name" value="QueA"/>
</dbReference>
<evidence type="ECO:0000313" key="14">
    <source>
        <dbReference type="EMBL" id="QJA06673.1"/>
    </source>
</evidence>
<dbReference type="Gene3D" id="3.40.1780.10">
    <property type="entry name" value="QueA-like"/>
    <property type="match status" value="1"/>
</dbReference>
<evidence type="ECO:0000256" key="7">
    <source>
        <dbReference type="ARBA" id="ARBA00022785"/>
    </source>
</evidence>
<comment type="similarity">
    <text evidence="9 13">Belongs to the QueA family.</text>
</comment>
<dbReference type="RefSeq" id="WP_168720026.1">
    <property type="nucleotide sequence ID" value="NZ_CP042909.1"/>
</dbReference>
<dbReference type="InterPro" id="IPR042118">
    <property type="entry name" value="QueA_dom1"/>
</dbReference>
<comment type="pathway">
    <text evidence="2 13">tRNA modification; tRNA-queuosine biosynthesis.</text>
</comment>
<dbReference type="InterPro" id="IPR036100">
    <property type="entry name" value="QueA_sf"/>
</dbReference>
<keyword evidence="4 13" id="KW-0963">Cytoplasm</keyword>
<evidence type="ECO:0000256" key="2">
    <source>
        <dbReference type="ARBA" id="ARBA00004691"/>
    </source>
</evidence>
<evidence type="ECO:0000256" key="12">
    <source>
        <dbReference type="ARBA" id="ARBA00076160"/>
    </source>
</evidence>
<keyword evidence="14" id="KW-0413">Isomerase</keyword>
<evidence type="ECO:0000313" key="15">
    <source>
        <dbReference type="Proteomes" id="UP000501253"/>
    </source>
</evidence>
<gene>
    <name evidence="13 14" type="primary">queA</name>
    <name evidence="14" type="ORF">FVE67_07635</name>
</gene>
<evidence type="ECO:0000256" key="10">
    <source>
        <dbReference type="ARBA" id="ARBA00066503"/>
    </source>
</evidence>
<dbReference type="EC" id="2.4.99.17" evidence="10 13"/>
<dbReference type="GO" id="GO:0008616">
    <property type="term" value="P:tRNA queuosine(34) biosynthetic process"/>
    <property type="evidence" value="ECO:0007669"/>
    <property type="project" value="UniProtKB-UniRule"/>
</dbReference>
<dbReference type="GO" id="GO:0051075">
    <property type="term" value="F:S-adenosylmethionine:tRNA ribosyltransferase-isomerase activity"/>
    <property type="evidence" value="ECO:0007669"/>
    <property type="project" value="UniProtKB-EC"/>
</dbReference>
<dbReference type="GO" id="GO:0005737">
    <property type="term" value="C:cytoplasm"/>
    <property type="evidence" value="ECO:0007669"/>
    <property type="project" value="UniProtKB-SubCell"/>
</dbReference>
<dbReference type="AlphaFoldDB" id="A0A6H1WTY9"/>
<accession>A0A6H1WTY9</accession>
<dbReference type="SUPFAM" id="SSF111337">
    <property type="entry name" value="QueA-like"/>
    <property type="match status" value="1"/>
</dbReference>
<comment type="catalytic activity">
    <reaction evidence="8 13">
        <text>7-aminomethyl-7-carbaguanosine(34) in tRNA + S-adenosyl-L-methionine = epoxyqueuosine(34) in tRNA + adenine + L-methionine + 2 H(+)</text>
        <dbReference type="Rhea" id="RHEA:32155"/>
        <dbReference type="Rhea" id="RHEA-COMP:10342"/>
        <dbReference type="Rhea" id="RHEA-COMP:18582"/>
        <dbReference type="ChEBI" id="CHEBI:15378"/>
        <dbReference type="ChEBI" id="CHEBI:16708"/>
        <dbReference type="ChEBI" id="CHEBI:57844"/>
        <dbReference type="ChEBI" id="CHEBI:59789"/>
        <dbReference type="ChEBI" id="CHEBI:82833"/>
        <dbReference type="ChEBI" id="CHEBI:194443"/>
        <dbReference type="EC" id="2.4.99.17"/>
    </reaction>
</comment>
<dbReference type="FunFam" id="3.40.1780.10:FF:000001">
    <property type="entry name" value="S-adenosylmethionine:tRNA ribosyltransferase-isomerase"/>
    <property type="match status" value="1"/>
</dbReference>
<evidence type="ECO:0000256" key="4">
    <source>
        <dbReference type="ARBA" id="ARBA00022490"/>
    </source>
</evidence>
<evidence type="ECO:0000256" key="9">
    <source>
        <dbReference type="ARBA" id="ARBA00061210"/>
    </source>
</evidence>
<evidence type="ECO:0000256" key="11">
    <source>
        <dbReference type="ARBA" id="ARBA00069325"/>
    </source>
</evidence>
<dbReference type="EMBL" id="CP042909">
    <property type="protein sequence ID" value="QJA06673.1"/>
    <property type="molecule type" value="Genomic_DNA"/>
</dbReference>
<dbReference type="UniPathway" id="UPA00392"/>
<evidence type="ECO:0000256" key="3">
    <source>
        <dbReference type="ARBA" id="ARBA00011245"/>
    </source>
</evidence>
<dbReference type="NCBIfam" id="TIGR00113">
    <property type="entry name" value="queA"/>
    <property type="match status" value="1"/>
</dbReference>
<evidence type="ECO:0000256" key="6">
    <source>
        <dbReference type="ARBA" id="ARBA00022691"/>
    </source>
</evidence>
<keyword evidence="7 13" id="KW-0671">Queuosine biosynthesis</keyword>
<evidence type="ECO:0000256" key="1">
    <source>
        <dbReference type="ARBA" id="ARBA00004496"/>
    </source>
</evidence>
<reference evidence="14 15" key="1">
    <citation type="submission" date="2019-08" db="EMBL/GenBank/DDBJ databases">
        <title>Complete genome sequence of Thermosulfurimonas marina SU872T, an anaerobic thermophilic chemolithoautotrophic bacterium isolated from a shallow marine hydrothermal vent.</title>
        <authorList>
            <person name="Allioux M."/>
            <person name="Jebbar M."/>
            <person name="Slobodkina G."/>
            <person name="Slobodkin A."/>
            <person name="Moalic Y."/>
            <person name="Frolova A."/>
            <person name="Shao Z."/>
            <person name="Alain K."/>
        </authorList>
    </citation>
    <scope>NUCLEOTIDE SEQUENCE [LARGE SCALE GENOMIC DNA]</scope>
    <source>
        <strain evidence="14 15">SU872</strain>
    </source>
</reference>
<dbReference type="KEGG" id="tmai:FVE67_07635"/>
<dbReference type="InterPro" id="IPR042119">
    <property type="entry name" value="QueA_dom2"/>
</dbReference>
<dbReference type="PANTHER" id="PTHR30307">
    <property type="entry name" value="S-ADENOSYLMETHIONINE:TRNA RIBOSYLTRANSFERASE-ISOMERASE"/>
    <property type="match status" value="1"/>
</dbReference>
<keyword evidence="6 13" id="KW-0949">S-adenosyl-L-methionine</keyword>
<evidence type="ECO:0000256" key="5">
    <source>
        <dbReference type="ARBA" id="ARBA00022679"/>
    </source>
</evidence>
<comment type="subunit">
    <text evidence="3 13">Monomer.</text>
</comment>
<keyword evidence="5 13" id="KW-0808">Transferase</keyword>
<evidence type="ECO:0000256" key="13">
    <source>
        <dbReference type="HAMAP-Rule" id="MF_00113"/>
    </source>
</evidence>